<evidence type="ECO:0000313" key="2">
    <source>
        <dbReference type="Proteomes" id="UP000727993"/>
    </source>
</evidence>
<evidence type="ECO:0000313" key="1">
    <source>
        <dbReference type="EMBL" id="MBK9295731.1"/>
    </source>
</evidence>
<protein>
    <recommendedName>
        <fullName evidence="3">Twitching motility protein PilT</fullName>
    </recommendedName>
</protein>
<comment type="caution">
    <text evidence="1">The sequence shown here is derived from an EMBL/GenBank/DDBJ whole genome shotgun (WGS) entry which is preliminary data.</text>
</comment>
<proteinExistence type="predicted"/>
<dbReference type="AlphaFoldDB" id="A0A936NAW4"/>
<gene>
    <name evidence="1" type="ORF">IPN02_02405</name>
</gene>
<dbReference type="Proteomes" id="UP000727993">
    <property type="component" value="Unassembled WGS sequence"/>
</dbReference>
<name>A0A936NAW4_9ACTN</name>
<organism evidence="1 2">
    <name type="scientific">Candidatus Neomicrothrix subdominans</name>
    <dbReference type="NCBI Taxonomy" id="2954438"/>
    <lineage>
        <taxon>Bacteria</taxon>
        <taxon>Bacillati</taxon>
        <taxon>Actinomycetota</taxon>
        <taxon>Acidimicrobiia</taxon>
        <taxon>Acidimicrobiales</taxon>
        <taxon>Microthrixaceae</taxon>
        <taxon>Candidatus Neomicrothrix</taxon>
    </lineage>
</organism>
<accession>A0A936NAW4</accession>
<sequence length="74" mass="7557">MAVLLRGVAELPLDPDASRRIGVLLGVCGLADVVDASLIDSARSGDEILTSDPDALATLASAARKELVITPVTT</sequence>
<reference evidence="1 2" key="1">
    <citation type="submission" date="2020-10" db="EMBL/GenBank/DDBJ databases">
        <title>Connecting structure to function with the recovery of over 1000 high-quality activated sludge metagenome-assembled genomes encoding full-length rRNA genes using long-read sequencing.</title>
        <authorList>
            <person name="Singleton C.M."/>
            <person name="Petriglieri F."/>
            <person name="Kristensen J.M."/>
            <person name="Kirkegaard R.H."/>
            <person name="Michaelsen T.Y."/>
            <person name="Andersen M.H."/>
            <person name="Karst S.M."/>
            <person name="Dueholm M.S."/>
            <person name="Nielsen P.H."/>
            <person name="Albertsen M."/>
        </authorList>
    </citation>
    <scope>NUCLEOTIDE SEQUENCE [LARGE SCALE GENOMIC DNA]</scope>
    <source>
        <strain evidence="1">Lyne_18-Q3-R50-59_MAXAC.006</strain>
    </source>
</reference>
<evidence type="ECO:0008006" key="3">
    <source>
        <dbReference type="Google" id="ProtNLM"/>
    </source>
</evidence>
<dbReference type="EMBL" id="JADJZA010000001">
    <property type="protein sequence ID" value="MBK9295731.1"/>
    <property type="molecule type" value="Genomic_DNA"/>
</dbReference>